<dbReference type="EMBL" id="BNDW01000040">
    <property type="protein sequence ID" value="GHI23567.1"/>
    <property type="molecule type" value="Genomic_DNA"/>
</dbReference>
<proteinExistence type="predicted"/>
<reference evidence="2" key="1">
    <citation type="submission" date="2024-05" db="EMBL/GenBank/DDBJ databases">
        <title>Whole genome shotgun sequence of Streptomyces hydrogenans NBRC 13475.</title>
        <authorList>
            <person name="Komaki H."/>
            <person name="Tamura T."/>
        </authorList>
    </citation>
    <scope>NUCLEOTIDE SEQUENCE</scope>
    <source>
        <strain evidence="2">NBRC 13475</strain>
    </source>
</reference>
<dbReference type="Proteomes" id="UP001052739">
    <property type="component" value="Unassembled WGS sequence"/>
</dbReference>
<accession>A0ABQ3PEX9</accession>
<evidence type="ECO:0000313" key="3">
    <source>
        <dbReference type="Proteomes" id="UP001052739"/>
    </source>
</evidence>
<feature type="signal peptide" evidence="1">
    <location>
        <begin position="1"/>
        <end position="27"/>
    </location>
</feature>
<evidence type="ECO:0000313" key="2">
    <source>
        <dbReference type="EMBL" id="GHI23567.1"/>
    </source>
</evidence>
<organism evidence="2 3">
    <name type="scientific">Streptomyces hydrogenans</name>
    <dbReference type="NCBI Taxonomy" id="1873719"/>
    <lineage>
        <taxon>Bacteria</taxon>
        <taxon>Bacillati</taxon>
        <taxon>Actinomycetota</taxon>
        <taxon>Actinomycetes</taxon>
        <taxon>Kitasatosporales</taxon>
        <taxon>Streptomycetaceae</taxon>
        <taxon>Streptomyces</taxon>
    </lineage>
</organism>
<dbReference type="RefSeq" id="WP_264202460.1">
    <property type="nucleotide sequence ID" value="NZ_BNBS01000007.1"/>
</dbReference>
<keyword evidence="3" id="KW-1185">Reference proteome</keyword>
<keyword evidence="1" id="KW-0732">Signal</keyword>
<sequence>MRRTKHLLALAVVTAALALGAAAPASANMHITADTSYNDLRVD</sequence>
<feature type="chain" id="PRO_5046023959" evidence="1">
    <location>
        <begin position="28"/>
        <end position="43"/>
    </location>
</feature>
<comment type="caution">
    <text evidence="2">The sequence shown here is derived from an EMBL/GenBank/DDBJ whole genome shotgun (WGS) entry which is preliminary data.</text>
</comment>
<name>A0ABQ3PEX9_9ACTN</name>
<evidence type="ECO:0000256" key="1">
    <source>
        <dbReference type="SAM" id="SignalP"/>
    </source>
</evidence>
<gene>
    <name evidence="2" type="ORF">Shyd_49380</name>
</gene>
<protein>
    <submittedName>
        <fullName evidence="2">Uncharacterized protein</fullName>
    </submittedName>
</protein>